<dbReference type="EMBL" id="RYZW01000304">
    <property type="protein sequence ID" value="TDZ35620.1"/>
    <property type="molecule type" value="Genomic_DNA"/>
</dbReference>
<evidence type="ECO:0000313" key="3">
    <source>
        <dbReference type="EMBL" id="TDZ35620.1"/>
    </source>
</evidence>
<protein>
    <submittedName>
        <fullName evidence="3">Uncharacterized protein</fullName>
    </submittedName>
</protein>
<dbReference type="AlphaFoldDB" id="A0A4R8QD76"/>
<feature type="region of interest" description="Disordered" evidence="1">
    <location>
        <begin position="341"/>
        <end position="361"/>
    </location>
</feature>
<feature type="compositionally biased region" description="Low complexity" evidence="1">
    <location>
        <begin position="347"/>
        <end position="359"/>
    </location>
</feature>
<feature type="chain" id="PRO_5020932154" evidence="2">
    <location>
        <begin position="17"/>
        <end position="481"/>
    </location>
</feature>
<proteinExistence type="predicted"/>
<evidence type="ECO:0000256" key="1">
    <source>
        <dbReference type="SAM" id="MobiDB-lite"/>
    </source>
</evidence>
<gene>
    <name evidence="3" type="ORF">CTRI78_v011466</name>
</gene>
<evidence type="ECO:0000313" key="4">
    <source>
        <dbReference type="Proteomes" id="UP000295703"/>
    </source>
</evidence>
<keyword evidence="2" id="KW-0732">Signal</keyword>
<name>A0A4R8QD76_COLTR</name>
<sequence>MVRLNLVFLFALAVGASPIIINESEIKKVPVDKCSWWSEDGIQPECWETLEMNKHLNDWWAKNGERCNNNKKGFAQCYLDSAGLITWQCDFVALNACTPPPSGKSVQYASYQEFYVIWNIYTINLFWTNFHNALLQGQAGALGTVAEVVNVVSPPKTRNAKTPQFAPIYGSIIGQFAALGPLLGWSIPLSMAFASLNGALGIGAGVWNILFPVKQENQVKWEDLSGALATEVNEFQKNIGLAMTQIQTDFNSFYATTSPGGFSMKMNTNLPEKTDFMYHDLLKWVLNQALQQADYFVVKNPGVDPRLIPIDPYDCSTLDSTLKTCGPIWYDGKDSYGLARANGKSSNKNATATNPPAANSRADIGMDRMEEILTIAFQKNWTTPHELYIDSQKCQGRNQSETFTVSDLELSCASNMPVCEFNFDYNPFQALQDRNNPPEFLNCPNQRGYGIPPFYTKKSGVPLTYLGPMLGSGVIYNEKAG</sequence>
<comment type="caution">
    <text evidence="3">The sequence shown here is derived from an EMBL/GenBank/DDBJ whole genome shotgun (WGS) entry which is preliminary data.</text>
</comment>
<reference evidence="3 4" key="1">
    <citation type="submission" date="2018-12" db="EMBL/GenBank/DDBJ databases">
        <title>Genome sequence and assembly of Colletotrichum trifolii.</title>
        <authorList>
            <person name="Gan P."/>
            <person name="Shirasu K."/>
        </authorList>
    </citation>
    <scope>NUCLEOTIDE SEQUENCE [LARGE SCALE GENOMIC DNA]</scope>
    <source>
        <strain evidence="3 4">543-2</strain>
    </source>
</reference>
<accession>A0A4R8QD76</accession>
<feature type="signal peptide" evidence="2">
    <location>
        <begin position="1"/>
        <end position="16"/>
    </location>
</feature>
<evidence type="ECO:0000256" key="2">
    <source>
        <dbReference type="SAM" id="SignalP"/>
    </source>
</evidence>
<organism evidence="3 4">
    <name type="scientific">Colletotrichum trifolii</name>
    <dbReference type="NCBI Taxonomy" id="5466"/>
    <lineage>
        <taxon>Eukaryota</taxon>
        <taxon>Fungi</taxon>
        <taxon>Dikarya</taxon>
        <taxon>Ascomycota</taxon>
        <taxon>Pezizomycotina</taxon>
        <taxon>Sordariomycetes</taxon>
        <taxon>Hypocreomycetidae</taxon>
        <taxon>Glomerellales</taxon>
        <taxon>Glomerellaceae</taxon>
        <taxon>Colletotrichum</taxon>
        <taxon>Colletotrichum orbiculare species complex</taxon>
    </lineage>
</organism>
<keyword evidence="4" id="KW-1185">Reference proteome</keyword>
<dbReference type="Proteomes" id="UP000295703">
    <property type="component" value="Unassembled WGS sequence"/>
</dbReference>